<proteinExistence type="predicted"/>
<dbReference type="Proteomes" id="UP000054815">
    <property type="component" value="Unassembled WGS sequence"/>
</dbReference>
<dbReference type="Proteomes" id="UP000054995">
    <property type="component" value="Unassembled WGS sequence"/>
</dbReference>
<reference evidence="4 5" key="1">
    <citation type="submission" date="2015-01" db="EMBL/GenBank/DDBJ databases">
        <title>Evolution of Trichinella species and genotypes.</title>
        <authorList>
            <person name="Korhonen P.K."/>
            <person name="Edoardo P."/>
            <person name="Giuseppe L.R."/>
            <person name="Gasser R.B."/>
        </authorList>
    </citation>
    <scope>NUCLEOTIDE SEQUENCE [LARGE SCALE GENOMIC DNA]</scope>
    <source>
        <strain evidence="2">ISS13</strain>
        <strain evidence="1">ISS141</strain>
        <strain evidence="3">ISS470</strain>
    </source>
</reference>
<keyword evidence="6" id="KW-1185">Reference proteome</keyword>
<comment type="caution">
    <text evidence="1">The sequence shown here is derived from an EMBL/GenBank/DDBJ whole genome shotgun (WGS) entry which is preliminary data.</text>
</comment>
<accession>A0A0V0YC72</accession>
<evidence type="ECO:0000313" key="6">
    <source>
        <dbReference type="Proteomes" id="UP000054995"/>
    </source>
</evidence>
<dbReference type="EMBL" id="JYDU01000028">
    <property type="protein sequence ID" value="KRX97765.1"/>
    <property type="molecule type" value="Genomic_DNA"/>
</dbReference>
<name>A0A0V0YC72_TRIPS</name>
<sequence>MKYLNFPLLDEDQVIGQDEWGFFGHESVARTLDLEECLFVQGEN</sequence>
<evidence type="ECO:0000313" key="1">
    <source>
        <dbReference type="EMBL" id="KRX97765.1"/>
    </source>
</evidence>
<protein>
    <submittedName>
        <fullName evidence="1">Uncharacterized protein</fullName>
    </submittedName>
</protein>
<evidence type="ECO:0000313" key="3">
    <source>
        <dbReference type="EMBL" id="KRY90735.1"/>
    </source>
</evidence>
<evidence type="ECO:0000313" key="2">
    <source>
        <dbReference type="EMBL" id="KRY73353.1"/>
    </source>
</evidence>
<evidence type="ECO:0000313" key="4">
    <source>
        <dbReference type="Proteomes" id="UP000054632"/>
    </source>
</evidence>
<dbReference type="EMBL" id="JYDT01000019">
    <property type="protein sequence ID" value="KRY90735.1"/>
    <property type="molecule type" value="Genomic_DNA"/>
</dbReference>
<dbReference type="Proteomes" id="UP000054632">
    <property type="component" value="Unassembled WGS sequence"/>
</dbReference>
<dbReference type="AlphaFoldDB" id="A0A0V0YC72"/>
<gene>
    <name evidence="2" type="ORF">T4A_13084</name>
    <name evidence="3" type="ORF">T4D_7124</name>
    <name evidence="1" type="ORF">T4E_4051</name>
</gene>
<dbReference type="EMBL" id="JYDR01000035">
    <property type="protein sequence ID" value="KRY73353.1"/>
    <property type="molecule type" value="Genomic_DNA"/>
</dbReference>
<organism evidence="1 5">
    <name type="scientific">Trichinella pseudospiralis</name>
    <name type="common">Parasitic roundworm</name>
    <dbReference type="NCBI Taxonomy" id="6337"/>
    <lineage>
        <taxon>Eukaryota</taxon>
        <taxon>Metazoa</taxon>
        <taxon>Ecdysozoa</taxon>
        <taxon>Nematoda</taxon>
        <taxon>Enoplea</taxon>
        <taxon>Dorylaimia</taxon>
        <taxon>Trichinellida</taxon>
        <taxon>Trichinellidae</taxon>
        <taxon>Trichinella</taxon>
    </lineage>
</organism>
<evidence type="ECO:0000313" key="5">
    <source>
        <dbReference type="Proteomes" id="UP000054815"/>
    </source>
</evidence>